<comment type="caution">
    <text evidence="3">The sequence shown here is derived from an EMBL/GenBank/DDBJ whole genome shotgun (WGS) entry which is preliminary data.</text>
</comment>
<dbReference type="SUPFAM" id="SSF46955">
    <property type="entry name" value="Putative DNA-binding domain"/>
    <property type="match status" value="1"/>
</dbReference>
<feature type="domain" description="HTH merR-type" evidence="2">
    <location>
        <begin position="6"/>
        <end position="80"/>
    </location>
</feature>
<dbReference type="Pfam" id="PF13411">
    <property type="entry name" value="MerR_1"/>
    <property type="match status" value="1"/>
</dbReference>
<evidence type="ECO:0000256" key="1">
    <source>
        <dbReference type="ARBA" id="ARBA00023125"/>
    </source>
</evidence>
<dbReference type="Gene3D" id="1.10.1660.10">
    <property type="match status" value="1"/>
</dbReference>
<dbReference type="InterPro" id="IPR047057">
    <property type="entry name" value="MerR_fam"/>
</dbReference>
<dbReference type="PANTHER" id="PTHR30204:SF89">
    <property type="entry name" value="HTH MERR-TYPE DOMAIN-CONTAINING PROTEIN"/>
    <property type="match status" value="1"/>
</dbReference>
<dbReference type="Proteomes" id="UP000824133">
    <property type="component" value="Unassembled WGS sequence"/>
</dbReference>
<dbReference type="GO" id="GO:0003677">
    <property type="term" value="F:DNA binding"/>
    <property type="evidence" value="ECO:0007669"/>
    <property type="project" value="UniProtKB-KW"/>
</dbReference>
<reference evidence="3" key="1">
    <citation type="journal article" date="2021" name="PeerJ">
        <title>Extensive microbial diversity within the chicken gut microbiome revealed by metagenomics and culture.</title>
        <authorList>
            <person name="Gilroy R."/>
            <person name="Ravi A."/>
            <person name="Getino M."/>
            <person name="Pursley I."/>
            <person name="Horton D.L."/>
            <person name="Alikhan N.F."/>
            <person name="Baker D."/>
            <person name="Gharbi K."/>
            <person name="Hall N."/>
            <person name="Watson M."/>
            <person name="Adriaenssens E.M."/>
            <person name="Foster-Nyarko E."/>
            <person name="Jarju S."/>
            <person name="Secka A."/>
            <person name="Antonio M."/>
            <person name="Oren A."/>
            <person name="Chaudhuri R.R."/>
            <person name="La Ragione R."/>
            <person name="Hildebrand F."/>
            <person name="Pallen M.J."/>
        </authorList>
    </citation>
    <scope>NUCLEOTIDE SEQUENCE</scope>
    <source>
        <strain evidence="3">ChiHjej10B9-743</strain>
    </source>
</reference>
<reference evidence="3" key="2">
    <citation type="submission" date="2021-04" db="EMBL/GenBank/DDBJ databases">
        <authorList>
            <person name="Gilroy R."/>
        </authorList>
    </citation>
    <scope>NUCLEOTIDE SEQUENCE</scope>
    <source>
        <strain evidence="3">ChiHjej10B9-743</strain>
    </source>
</reference>
<name>A0A9D1ZCR3_9ACTN</name>
<dbReference type="AlphaFoldDB" id="A0A9D1ZCR3"/>
<dbReference type="EMBL" id="DXCP01000056">
    <property type="protein sequence ID" value="HIY80277.1"/>
    <property type="molecule type" value="Genomic_DNA"/>
</dbReference>
<dbReference type="GO" id="GO:0003700">
    <property type="term" value="F:DNA-binding transcription factor activity"/>
    <property type="evidence" value="ECO:0007669"/>
    <property type="project" value="InterPro"/>
</dbReference>
<dbReference type="SMART" id="SM00422">
    <property type="entry name" value="HTH_MERR"/>
    <property type="match status" value="1"/>
</dbReference>
<sequence>MPDAGYLTIGKVVKKLQQQYPDLSISKVRYLQDEGLLNPSRTPSGYRLYSQKDVRRLETILYLQKNRFLPLSVIKEELERADAGQAPVGEGPAGSLADTITLPVEDEENRDKLHPIDRMPDLLGVTVGFVRQLSEAGVIRLMRSPHGRDLVDGRDFPLIRVCDELRHFGIGPKNLRQYVMAANRESSMFEQALVVFARKGGGVEIEDTEAARTRYEQAFSRMLGLTNTVRDELIARRVTKPFKNEGSDEARHDEGRRS</sequence>
<dbReference type="InterPro" id="IPR009061">
    <property type="entry name" value="DNA-bd_dom_put_sf"/>
</dbReference>
<dbReference type="PROSITE" id="PS50937">
    <property type="entry name" value="HTH_MERR_2"/>
    <property type="match status" value="1"/>
</dbReference>
<organism evidence="3 4">
    <name type="scientific">Candidatus Olsenella excrementavium</name>
    <dbReference type="NCBI Taxonomy" id="2838709"/>
    <lineage>
        <taxon>Bacteria</taxon>
        <taxon>Bacillati</taxon>
        <taxon>Actinomycetota</taxon>
        <taxon>Coriobacteriia</taxon>
        <taxon>Coriobacteriales</taxon>
        <taxon>Atopobiaceae</taxon>
        <taxon>Olsenella</taxon>
    </lineage>
</organism>
<evidence type="ECO:0000313" key="4">
    <source>
        <dbReference type="Proteomes" id="UP000824133"/>
    </source>
</evidence>
<dbReference type="CDD" id="cd00592">
    <property type="entry name" value="HTH_MerR-like"/>
    <property type="match status" value="1"/>
</dbReference>
<evidence type="ECO:0000259" key="2">
    <source>
        <dbReference type="PROSITE" id="PS50937"/>
    </source>
</evidence>
<protein>
    <submittedName>
        <fullName evidence="3">MerR family transcriptional regulator</fullName>
    </submittedName>
</protein>
<dbReference type="PANTHER" id="PTHR30204">
    <property type="entry name" value="REDOX-CYCLING DRUG-SENSING TRANSCRIPTIONAL ACTIVATOR SOXR"/>
    <property type="match status" value="1"/>
</dbReference>
<dbReference type="InterPro" id="IPR000551">
    <property type="entry name" value="MerR-type_HTH_dom"/>
</dbReference>
<evidence type="ECO:0000313" key="3">
    <source>
        <dbReference type="EMBL" id="HIY80277.1"/>
    </source>
</evidence>
<accession>A0A9D1ZCR3</accession>
<keyword evidence="1" id="KW-0238">DNA-binding</keyword>
<gene>
    <name evidence="3" type="ORF">IAA42_07580</name>
</gene>
<proteinExistence type="predicted"/>